<dbReference type="GO" id="GO:0032302">
    <property type="term" value="C:MutSbeta complex"/>
    <property type="evidence" value="ECO:0007669"/>
    <property type="project" value="EnsemblFungi"/>
</dbReference>
<dbReference type="Pfam" id="PF05192">
    <property type="entry name" value="MutS_III"/>
    <property type="match status" value="1"/>
</dbReference>
<dbReference type="SMART" id="SM00533">
    <property type="entry name" value="MUTSd"/>
    <property type="match status" value="1"/>
</dbReference>
<dbReference type="OrthoDB" id="121051at2759"/>
<evidence type="ECO:0000313" key="14">
    <source>
        <dbReference type="EMBL" id="ODV82335.1"/>
    </source>
</evidence>
<dbReference type="GO" id="GO:0043570">
    <property type="term" value="P:maintenance of DNA repeat elements"/>
    <property type="evidence" value="ECO:0007669"/>
    <property type="project" value="EnsemblFungi"/>
</dbReference>
<name>A0A1E4SS60_9ASCO</name>
<reference evidence="15" key="1">
    <citation type="submission" date="2016-05" db="EMBL/GenBank/DDBJ databases">
        <title>Comparative genomics of biotechnologically important yeasts.</title>
        <authorList>
            <consortium name="DOE Joint Genome Institute"/>
            <person name="Riley R."/>
            <person name="Haridas S."/>
            <person name="Wolfe K.H."/>
            <person name="Lopes M.R."/>
            <person name="Hittinger C.T."/>
            <person name="Goker M."/>
            <person name="Salamov A."/>
            <person name="Wisecaver J."/>
            <person name="Long T.M."/>
            <person name="Aerts A.L."/>
            <person name="Barry K."/>
            <person name="Choi C."/>
            <person name="Clum A."/>
            <person name="Coughlan A.Y."/>
            <person name="Deshpande S."/>
            <person name="Douglass A.P."/>
            <person name="Hanson S.J."/>
            <person name="Klenk H.-P."/>
            <person name="Labutti K."/>
            <person name="Lapidus A."/>
            <person name="Lindquist E."/>
            <person name="Lipzen A."/>
            <person name="Meier-Kolthoff J.P."/>
            <person name="Ohm R.A."/>
            <person name="Otillar R.P."/>
            <person name="Pangilinan J."/>
            <person name="Peng Y."/>
            <person name="Rokas A."/>
            <person name="Rosa C.A."/>
            <person name="Scheuner C."/>
            <person name="Sibirny A.A."/>
            <person name="Slot J.C."/>
            <person name="Stielow J.B."/>
            <person name="Sun H."/>
            <person name="Kurtzman C.P."/>
            <person name="Blackwell M."/>
            <person name="Grigoriev I.V."/>
            <person name="Jeffries T.W."/>
        </authorList>
    </citation>
    <scope>NUCLEOTIDE SEQUENCE [LARGE SCALE GENOMIC DNA]</scope>
    <source>
        <strain evidence="15">NRRL Y-17324</strain>
    </source>
</reference>
<sequence>MEAEQPAKRTKSSKGRKALTPLEKQIIELKSDNPDKMLVIQVGYKYKLFGEDARKAAAILNIMFIPGGDDGAKDDQFSYCSFPDFKLHINLKRLLTHGHKIGVIKQMESSVVKSVEKSSRSDLMKRELTAVYTRGTYMGDEDIGESLGDEESGGYIICVNVSASGESPSKSLKVPFCVLAIQPATGEIIHDSFEDVYPFNELNTRLLYLNPSEVIIINNQEQLIGQLTKLIRLINPEVLTLIKPVPDYPEIQSSLSEFFTTMDDGKNRDLYDYYTVNFDEPTQVCVSHMIEYLKEFKLSNIFTIPTNISKFKNPNYMILSHNTIQALEIFQNSTDANSSRGSLVWLLDHTRTRSGKRLLRKWISKPLVDRVQIESRLQSIEDMSREYNQVIDSFKSLLDKMGKVDLEQLLIKVHYSASYNTPRISRYELFKMLECFNEVLIKAKTFEKAIDALSNFIKSPLLLNIFQKLLELSKEEIVPHFLNTINSSSFLNEASEDYKVNFFDLNYRNWEGITNELEEISKLEEALEQELEAVRKLLKRPQLKYTTNNREPYLIEVRNGPQVDALSANFQRINGTLLVSRFRTSEISELYKLLKYRQERLTNSCDESFNQFLVEIDQNHQYFSHIIQIVSQFDCLLSLTAASSIRGNYSKPELVSSQTIDVRNGRNPIIENLTPTYVPNNISLSYDKERVLILTGPNMGGKSSYVKQIGLMIIMAQIGCYLPCDSAVVGIFDSIFIRMGSNDNILKGTSTFMNEMLECYDVLSGMTSKSLIILDEVGRGTSTNDGISIAYAILRYLIESQLAPIVLFITHYPSLHVLESTYSSVINYHMGYKEIKNDDLQFPEIVFLYTLVRGVVNNLYGLNVARLADLPEDVIKMAFEVSEKLKNTIEVEQVESFVGRSVRLLKQITSGESSEKIVEELEFLSRNE</sequence>
<dbReference type="PANTHER" id="PTHR11361:SF122">
    <property type="entry name" value="DNA MISMATCH REPAIR PROTEIN MSH3"/>
    <property type="match status" value="1"/>
</dbReference>
<dbReference type="InterPro" id="IPR036187">
    <property type="entry name" value="DNA_mismatch_repair_MutS_sf"/>
</dbReference>
<dbReference type="PROSITE" id="PS00486">
    <property type="entry name" value="DNA_MISMATCH_REPAIR_2"/>
    <property type="match status" value="1"/>
</dbReference>
<evidence type="ECO:0000256" key="12">
    <source>
        <dbReference type="SAM" id="Coils"/>
    </source>
</evidence>
<dbReference type="GO" id="GO:0000710">
    <property type="term" value="P:meiotic mismatch repair"/>
    <property type="evidence" value="ECO:0007669"/>
    <property type="project" value="EnsemblFungi"/>
</dbReference>
<dbReference type="GeneID" id="30983200"/>
<dbReference type="STRING" id="984487.A0A1E4SS60"/>
<dbReference type="GO" id="GO:0140664">
    <property type="term" value="F:ATP-dependent DNA damage sensor activity"/>
    <property type="evidence" value="ECO:0007669"/>
    <property type="project" value="InterPro"/>
</dbReference>
<dbReference type="GO" id="GO:0000404">
    <property type="term" value="F:heteroduplex DNA loop binding"/>
    <property type="evidence" value="ECO:0007669"/>
    <property type="project" value="EnsemblFungi"/>
</dbReference>
<dbReference type="SUPFAM" id="SSF52540">
    <property type="entry name" value="P-loop containing nucleoside triphosphate hydrolases"/>
    <property type="match status" value="1"/>
</dbReference>
<dbReference type="SUPFAM" id="SSF53150">
    <property type="entry name" value="DNA repair protein MutS, domain II"/>
    <property type="match status" value="1"/>
</dbReference>
<evidence type="ECO:0000313" key="15">
    <source>
        <dbReference type="Proteomes" id="UP000094285"/>
    </source>
</evidence>
<protein>
    <recommendedName>
        <fullName evidence="2">DNA mismatch repair protein MSH3</fullName>
    </recommendedName>
    <alternativeName>
        <fullName evidence="3">DNA mismatch repair protein msh3</fullName>
    </alternativeName>
    <alternativeName>
        <fullName evidence="11">MutS protein homolog 3</fullName>
    </alternativeName>
</protein>
<dbReference type="PANTHER" id="PTHR11361">
    <property type="entry name" value="DNA MISMATCH REPAIR PROTEIN MUTS FAMILY MEMBER"/>
    <property type="match status" value="1"/>
</dbReference>
<comment type="similarity">
    <text evidence="1">Belongs to the DNA mismatch repair MutS family. MSH3 subfamily.</text>
</comment>
<keyword evidence="15" id="KW-1185">Reference proteome</keyword>
<dbReference type="Gene3D" id="3.40.50.300">
    <property type="entry name" value="P-loop containing nucleotide triphosphate hydrolases"/>
    <property type="match status" value="1"/>
</dbReference>
<evidence type="ECO:0000256" key="2">
    <source>
        <dbReference type="ARBA" id="ARBA00019000"/>
    </source>
</evidence>
<evidence type="ECO:0000256" key="11">
    <source>
        <dbReference type="ARBA" id="ARBA00029792"/>
    </source>
</evidence>
<dbReference type="AlphaFoldDB" id="A0A1E4SS60"/>
<dbReference type="Gene3D" id="1.10.1420.10">
    <property type="match status" value="2"/>
</dbReference>
<dbReference type="GO" id="GO:0000735">
    <property type="term" value="P:removal of nonhomologous ends"/>
    <property type="evidence" value="ECO:0007669"/>
    <property type="project" value="EnsemblFungi"/>
</dbReference>
<keyword evidence="8" id="KW-0234">DNA repair</keyword>
<dbReference type="GO" id="GO:0007131">
    <property type="term" value="P:reciprocal meiotic recombination"/>
    <property type="evidence" value="ECO:0007669"/>
    <property type="project" value="EnsemblFungi"/>
</dbReference>
<dbReference type="SUPFAM" id="SSF55271">
    <property type="entry name" value="DNA repair protein MutS, domain I"/>
    <property type="match status" value="1"/>
</dbReference>
<proteinExistence type="inferred from homology"/>
<feature type="domain" description="DNA mismatch repair proteins mutS family" evidence="13">
    <location>
        <begin position="770"/>
        <end position="786"/>
    </location>
</feature>
<dbReference type="Gene3D" id="3.40.1170.10">
    <property type="entry name" value="DNA repair protein MutS, domain I"/>
    <property type="match status" value="1"/>
</dbReference>
<keyword evidence="12" id="KW-0175">Coiled coil</keyword>
<dbReference type="InterPro" id="IPR016151">
    <property type="entry name" value="DNA_mismatch_repair_MutS_N"/>
</dbReference>
<dbReference type="InterPro" id="IPR000432">
    <property type="entry name" value="DNA_mismatch_repair_MutS_C"/>
</dbReference>
<dbReference type="GO" id="GO:0000406">
    <property type="term" value="F:double-strand/single-strand DNA junction binding"/>
    <property type="evidence" value="ECO:0007669"/>
    <property type="project" value="EnsemblFungi"/>
</dbReference>
<dbReference type="GO" id="GO:0043111">
    <property type="term" value="P:replication fork arrest"/>
    <property type="evidence" value="ECO:0007669"/>
    <property type="project" value="EnsemblFungi"/>
</dbReference>
<keyword evidence="5" id="KW-0227">DNA damage</keyword>
<keyword evidence="4" id="KW-0547">Nucleotide-binding</keyword>
<dbReference type="InterPro" id="IPR036678">
    <property type="entry name" value="MutS_con_dom_sf"/>
</dbReference>
<evidence type="ECO:0000256" key="1">
    <source>
        <dbReference type="ARBA" id="ARBA00007094"/>
    </source>
</evidence>
<keyword evidence="7" id="KW-0238">DNA-binding</keyword>
<evidence type="ECO:0000259" key="13">
    <source>
        <dbReference type="PROSITE" id="PS00486"/>
    </source>
</evidence>
<feature type="coiled-coil region" evidence="12">
    <location>
        <begin position="513"/>
        <end position="540"/>
    </location>
</feature>
<dbReference type="GO" id="GO:0035861">
    <property type="term" value="C:site of double-strand break"/>
    <property type="evidence" value="ECO:0007669"/>
    <property type="project" value="EnsemblFungi"/>
</dbReference>
<dbReference type="InterPro" id="IPR017261">
    <property type="entry name" value="DNA_mismatch_repair_MutS/MSH"/>
</dbReference>
<accession>A0A1E4SS60</accession>
<dbReference type="InterPro" id="IPR045076">
    <property type="entry name" value="MutS"/>
</dbReference>
<evidence type="ECO:0000256" key="3">
    <source>
        <dbReference type="ARBA" id="ARBA00022151"/>
    </source>
</evidence>
<evidence type="ECO:0000256" key="6">
    <source>
        <dbReference type="ARBA" id="ARBA00022840"/>
    </source>
</evidence>
<evidence type="ECO:0000256" key="8">
    <source>
        <dbReference type="ARBA" id="ARBA00023204"/>
    </source>
</evidence>
<dbReference type="GO" id="GO:0000403">
    <property type="term" value="F:Y-form DNA binding"/>
    <property type="evidence" value="ECO:0007669"/>
    <property type="project" value="EnsemblFungi"/>
</dbReference>
<dbReference type="PIRSF" id="PIRSF037677">
    <property type="entry name" value="DNA_mis_repair_Msh6"/>
    <property type="match status" value="1"/>
</dbReference>
<dbReference type="Pfam" id="PF01624">
    <property type="entry name" value="MutS_I"/>
    <property type="match status" value="1"/>
</dbReference>
<dbReference type="InterPro" id="IPR007695">
    <property type="entry name" value="DNA_mismatch_repair_MutS-lik_N"/>
</dbReference>
<evidence type="ECO:0000256" key="4">
    <source>
        <dbReference type="ARBA" id="ARBA00022741"/>
    </source>
</evidence>
<organism evidence="14 15">
    <name type="scientific">Suhomyces tanzawaensis NRRL Y-17324</name>
    <dbReference type="NCBI Taxonomy" id="984487"/>
    <lineage>
        <taxon>Eukaryota</taxon>
        <taxon>Fungi</taxon>
        <taxon>Dikarya</taxon>
        <taxon>Ascomycota</taxon>
        <taxon>Saccharomycotina</taxon>
        <taxon>Pichiomycetes</taxon>
        <taxon>Debaryomycetaceae</taxon>
        <taxon>Suhomyces</taxon>
    </lineage>
</organism>
<comment type="subunit">
    <text evidence="10">Heterodimer consisting of MSH2-MSH3 (MutS beta). Forms a ternary complex with MutL alpha (MLH1-PMS1).</text>
</comment>
<dbReference type="SMART" id="SM00534">
    <property type="entry name" value="MUTSac"/>
    <property type="match status" value="1"/>
</dbReference>
<evidence type="ECO:0000256" key="9">
    <source>
        <dbReference type="ARBA" id="ARBA00025373"/>
    </source>
</evidence>
<gene>
    <name evidence="14" type="ORF">CANTADRAFT_44171</name>
</gene>
<dbReference type="Gene3D" id="3.30.420.110">
    <property type="entry name" value="MutS, connector domain"/>
    <property type="match status" value="1"/>
</dbReference>
<evidence type="ECO:0000256" key="7">
    <source>
        <dbReference type="ARBA" id="ARBA00023125"/>
    </source>
</evidence>
<keyword evidence="6" id="KW-0067">ATP-binding</keyword>
<dbReference type="GO" id="GO:0007534">
    <property type="term" value="P:gene conversion at mating-type locus"/>
    <property type="evidence" value="ECO:0007669"/>
    <property type="project" value="EnsemblFungi"/>
</dbReference>
<dbReference type="RefSeq" id="XP_020067457.1">
    <property type="nucleotide sequence ID" value="XM_020209064.1"/>
</dbReference>
<dbReference type="Proteomes" id="UP000094285">
    <property type="component" value="Unassembled WGS sequence"/>
</dbReference>
<dbReference type="InterPro" id="IPR007696">
    <property type="entry name" value="DNA_mismatch_repair_MutS_core"/>
</dbReference>
<evidence type="ECO:0000256" key="10">
    <source>
        <dbReference type="ARBA" id="ARBA00025902"/>
    </source>
</evidence>
<dbReference type="EMBL" id="KV453909">
    <property type="protein sequence ID" value="ODV82335.1"/>
    <property type="molecule type" value="Genomic_DNA"/>
</dbReference>
<comment type="function">
    <text evidence="9">Component of the post-replicative DNA mismatch repair system (MMR). Heterodimerizes with MSH2 to form MutS beta, which binds to DNA mismatches thereby initiating DNA repair. MSH3 provides substrate-binding and substrate specificity to the complex. When bound, the MutS beta heterodimer bends the DNA helix and shields approximately 20 base pairs. Acts mainly to repair insertion-deletion loops (IDLs) from 2 to 13 nucleotides in size, but can also repair base-base and single insertion-deletion mismatches that occur during replication. After mismatch binding, forms a ternary complex with the MutL alpha heterodimer, which is thought to be responsible for directing the downstream MMR events, including strand discrimination, excision, and resynthesis. ATP binding and hydrolysis play a pivotal role in mismatch repair functions.</text>
</comment>
<dbReference type="SUPFAM" id="SSF48334">
    <property type="entry name" value="DNA repair protein MutS, domain III"/>
    <property type="match status" value="1"/>
</dbReference>
<evidence type="ECO:0000256" key="5">
    <source>
        <dbReference type="ARBA" id="ARBA00022763"/>
    </source>
</evidence>
<dbReference type="InterPro" id="IPR027417">
    <property type="entry name" value="P-loop_NTPase"/>
</dbReference>
<dbReference type="GO" id="GO:0005524">
    <property type="term" value="F:ATP binding"/>
    <property type="evidence" value="ECO:0007669"/>
    <property type="project" value="UniProtKB-KW"/>
</dbReference>
<dbReference type="Pfam" id="PF00488">
    <property type="entry name" value="MutS_V"/>
    <property type="match status" value="1"/>
</dbReference>